<gene>
    <name evidence="1" type="ORF">K3G42_001553</name>
</gene>
<name>A0ACB8G086_9SAUR</name>
<comment type="caution">
    <text evidence="1">The sequence shown here is derived from an EMBL/GenBank/DDBJ whole genome shotgun (WGS) entry which is preliminary data.</text>
</comment>
<dbReference type="Proteomes" id="UP000827872">
    <property type="component" value="Linkage Group LG02"/>
</dbReference>
<proteinExistence type="predicted"/>
<keyword evidence="2" id="KW-1185">Reference proteome</keyword>
<protein>
    <submittedName>
        <fullName evidence="1">Uncharacterized protein</fullName>
    </submittedName>
</protein>
<dbReference type="EMBL" id="CM037615">
    <property type="protein sequence ID" value="KAH8012790.1"/>
    <property type="molecule type" value="Genomic_DNA"/>
</dbReference>
<organism evidence="1 2">
    <name type="scientific">Sphaerodactylus townsendi</name>
    <dbReference type="NCBI Taxonomy" id="933632"/>
    <lineage>
        <taxon>Eukaryota</taxon>
        <taxon>Metazoa</taxon>
        <taxon>Chordata</taxon>
        <taxon>Craniata</taxon>
        <taxon>Vertebrata</taxon>
        <taxon>Euteleostomi</taxon>
        <taxon>Lepidosauria</taxon>
        <taxon>Squamata</taxon>
        <taxon>Bifurcata</taxon>
        <taxon>Gekkota</taxon>
        <taxon>Sphaerodactylidae</taxon>
        <taxon>Sphaerodactylus</taxon>
    </lineage>
</organism>
<accession>A0ACB8G086</accession>
<reference evidence="1" key="1">
    <citation type="submission" date="2021-08" db="EMBL/GenBank/DDBJ databases">
        <title>The first chromosome-level gecko genome reveals the dynamic sex chromosomes of Neotropical dwarf geckos (Sphaerodactylidae: Sphaerodactylus).</title>
        <authorList>
            <person name="Pinto B.J."/>
            <person name="Keating S.E."/>
            <person name="Gamble T."/>
        </authorList>
    </citation>
    <scope>NUCLEOTIDE SEQUENCE</scope>
    <source>
        <strain evidence="1">TG3544</strain>
    </source>
</reference>
<evidence type="ECO:0000313" key="2">
    <source>
        <dbReference type="Proteomes" id="UP000827872"/>
    </source>
</evidence>
<sequence length="85" mass="9991">MDLQDWLGNIQKSWPHIYKALVKAKETYKFQANKKYQDVCFELHEKRLPLTCGIHKWESFSPLYTSWTLEGTTPACNVSFSETFS</sequence>
<evidence type="ECO:0000313" key="1">
    <source>
        <dbReference type="EMBL" id="KAH8012790.1"/>
    </source>
</evidence>